<accession>A0A679H0V9</accession>
<gene>
    <name evidence="1" type="ORF">BatF92_00060</name>
</gene>
<dbReference type="AlphaFoldDB" id="A0A679H0V9"/>
<organism evidence="1 2">
    <name type="scientific">Bacteroides thetaiotaomicron</name>
    <dbReference type="NCBI Taxonomy" id="818"/>
    <lineage>
        <taxon>Bacteria</taxon>
        <taxon>Pseudomonadati</taxon>
        <taxon>Bacteroidota</taxon>
        <taxon>Bacteroidia</taxon>
        <taxon>Bacteroidales</taxon>
        <taxon>Bacteroidaceae</taxon>
        <taxon>Bacteroides</taxon>
    </lineage>
</organism>
<name>A0A679H0V9_BACT4</name>
<dbReference type="Proteomes" id="UP000500882">
    <property type="component" value="Chromosome"/>
</dbReference>
<proteinExistence type="predicted"/>
<reference evidence="1 2" key="1">
    <citation type="submission" date="2020-02" db="EMBL/GenBank/DDBJ databases">
        <title>Whole-genome sequencing and comparative analysis of the genomes of Bacteroides thetaiotaomicron and Escherichia coli isolated from a healthy resident in Vietnam.</title>
        <authorList>
            <person name="Mohsin M."/>
            <person name="Tanaka K."/>
            <person name="Kawahara R."/>
            <person name="Kondo S."/>
            <person name="Noguchi H."/>
            <person name="Motooka D."/>
            <person name="Nakamura S."/>
            <person name="Khong D.T."/>
            <person name="Nguyen T.N."/>
            <person name="Tran H.T."/>
            <person name="Yamamoto Y."/>
        </authorList>
    </citation>
    <scope>NUCLEOTIDE SEQUENCE [LARGE SCALE GENOMIC DNA]</scope>
    <source>
        <strain evidence="1 2">F9-2</strain>
    </source>
</reference>
<evidence type="ECO:0000313" key="1">
    <source>
        <dbReference type="EMBL" id="BCA48064.1"/>
    </source>
</evidence>
<dbReference type="EMBL" id="AP022660">
    <property type="protein sequence ID" value="BCA48064.1"/>
    <property type="molecule type" value="Genomic_DNA"/>
</dbReference>
<protein>
    <submittedName>
        <fullName evidence="1">Uncharacterized protein</fullName>
    </submittedName>
</protein>
<sequence length="70" mass="8327">MFSDDMYYGDRDKTIDATKNELSYNMFKLGEYDENTYNVGAWGHVIKEFSKHQYLSIMLTGVKRWLIGKY</sequence>
<evidence type="ECO:0000313" key="2">
    <source>
        <dbReference type="Proteomes" id="UP000500882"/>
    </source>
</evidence>